<proteinExistence type="predicted"/>
<name>A0A844YAA5_9SPHN</name>
<evidence type="ECO:0000256" key="4">
    <source>
        <dbReference type="SAM" id="MobiDB-lite"/>
    </source>
</evidence>
<keyword evidence="6" id="KW-0675">Receptor</keyword>
<keyword evidence="3" id="KW-0998">Cell outer membrane</keyword>
<keyword evidence="2" id="KW-0472">Membrane</keyword>
<comment type="subcellular location">
    <subcellularLocation>
        <location evidence="1">Cell outer membrane</location>
    </subcellularLocation>
</comment>
<evidence type="ECO:0000256" key="2">
    <source>
        <dbReference type="ARBA" id="ARBA00023136"/>
    </source>
</evidence>
<feature type="region of interest" description="Disordered" evidence="4">
    <location>
        <begin position="43"/>
        <end position="70"/>
    </location>
</feature>
<feature type="domain" description="Outer membrane protein beta-barrel" evidence="5">
    <location>
        <begin position="351"/>
        <end position="691"/>
    </location>
</feature>
<dbReference type="AlphaFoldDB" id="A0A844YAA5"/>
<feature type="compositionally biased region" description="Low complexity" evidence="4">
    <location>
        <begin position="43"/>
        <end position="54"/>
    </location>
</feature>
<gene>
    <name evidence="6" type="ORF">GRI47_10140</name>
</gene>
<dbReference type="SUPFAM" id="SSF56935">
    <property type="entry name" value="Porins"/>
    <property type="match status" value="1"/>
</dbReference>
<evidence type="ECO:0000259" key="5">
    <source>
        <dbReference type="Pfam" id="PF14905"/>
    </source>
</evidence>
<dbReference type="GO" id="GO:0009279">
    <property type="term" value="C:cell outer membrane"/>
    <property type="evidence" value="ECO:0007669"/>
    <property type="project" value="UniProtKB-SubCell"/>
</dbReference>
<accession>A0A844YAA5</accession>
<comment type="caution">
    <text evidence="6">The sequence shown here is derived from an EMBL/GenBank/DDBJ whole genome shotgun (WGS) entry which is preliminary data.</text>
</comment>
<sequence length="704" mass="76881">MPGRLDRAPDLVAAHLYRRPYALWPTLFGVLVLAFAEQASAQSAQDQSAPPIASVGPKDGEVEQAGETDPPLIVVEGHRERDLATVTYTVPGDLRSQASSAREVLSRVPFVEVSDDGRVTLLGRGGVVLRVNGKDVSDPSAILEALRGGAIAKVEVTANPSARESAGNNAGIINIILKDRGAGSYTISAGIDSTGTMRASGNAAFGAARLPITILPSVTRMRDKSVVQNRVFLPELGEVRSERSESRVSGTSASLTMDVNAKFSDSVDLSTLASLGHTVNQKSAVIVAPVEAESRREQGDSQYTFASLNSNLRINVGDISEFTISGLLSVNDTASHLISFGTGNSMLAVENSTKISSVSIDNQTSIGGGKRLDFGLKRETTRVRERQLQDFLADDWFEESALFGGNWVSNAAYTQFQAKIEKFNLQLGMRWEERRFERQDAQSDRSVFDGLFPSLHLTYRPSKLEVMRLSLTRKAFWPSANDLFPAQRYSDFFTSSVGNPNLLLQTEWSAQFEVETQIAKQKVNLLIFQRYRKNPYVLVPSFEDNFVAFRIANSDNYATTGISVSMSGSLNRAFSYDFNSIFSRSGDFIGGFNEAARRSGSSRFSFSGSLLYKRSNLDGIDIENFSMSGKFSAGQDNGLLQISPSFSVGFDWKRKITETLTLGFGVSGLRLIGRPTSTFSSGNIRYTQINDRPPTLSLSLDKAF</sequence>
<evidence type="ECO:0000313" key="6">
    <source>
        <dbReference type="EMBL" id="MXO54359.1"/>
    </source>
</evidence>
<evidence type="ECO:0000256" key="3">
    <source>
        <dbReference type="ARBA" id="ARBA00023237"/>
    </source>
</evidence>
<dbReference type="EMBL" id="WTYD01000001">
    <property type="protein sequence ID" value="MXO54359.1"/>
    <property type="molecule type" value="Genomic_DNA"/>
</dbReference>
<reference evidence="6 7" key="1">
    <citation type="submission" date="2019-12" db="EMBL/GenBank/DDBJ databases">
        <title>Genomic-based taxomic classification of the family Erythrobacteraceae.</title>
        <authorList>
            <person name="Xu L."/>
        </authorList>
    </citation>
    <scope>NUCLEOTIDE SEQUENCE [LARGE SCALE GENOMIC DNA]</scope>
    <source>
        <strain evidence="6 7">JCM 17468</strain>
    </source>
</reference>
<dbReference type="OrthoDB" id="910296at2"/>
<organism evidence="6 7">
    <name type="scientific">Qipengyuania pelagi</name>
    <dbReference type="NCBI Taxonomy" id="994320"/>
    <lineage>
        <taxon>Bacteria</taxon>
        <taxon>Pseudomonadati</taxon>
        <taxon>Pseudomonadota</taxon>
        <taxon>Alphaproteobacteria</taxon>
        <taxon>Sphingomonadales</taxon>
        <taxon>Erythrobacteraceae</taxon>
        <taxon>Qipengyuania</taxon>
    </lineage>
</organism>
<dbReference type="InterPro" id="IPR041700">
    <property type="entry name" value="OMP_b-brl_3"/>
</dbReference>
<dbReference type="Proteomes" id="UP000430272">
    <property type="component" value="Unassembled WGS sequence"/>
</dbReference>
<evidence type="ECO:0000256" key="1">
    <source>
        <dbReference type="ARBA" id="ARBA00004442"/>
    </source>
</evidence>
<keyword evidence="7" id="KW-1185">Reference proteome</keyword>
<dbReference type="Pfam" id="PF14905">
    <property type="entry name" value="OMP_b-brl_3"/>
    <property type="match status" value="1"/>
</dbReference>
<dbReference type="RefSeq" id="WP_160661113.1">
    <property type="nucleotide sequence ID" value="NZ_BAABDV010000001.1"/>
</dbReference>
<evidence type="ECO:0000313" key="7">
    <source>
        <dbReference type="Proteomes" id="UP000430272"/>
    </source>
</evidence>
<dbReference type="Gene3D" id="2.40.170.20">
    <property type="entry name" value="TonB-dependent receptor, beta-barrel domain"/>
    <property type="match status" value="1"/>
</dbReference>
<dbReference type="InterPro" id="IPR036942">
    <property type="entry name" value="Beta-barrel_TonB_sf"/>
</dbReference>
<protein>
    <submittedName>
        <fullName evidence="6">TonB-dependent receptor</fullName>
    </submittedName>
</protein>